<organism evidence="1 2">
    <name type="scientific">Meganyctiphanes norvegica</name>
    <name type="common">Northern krill</name>
    <name type="synonym">Thysanopoda norvegica</name>
    <dbReference type="NCBI Taxonomy" id="48144"/>
    <lineage>
        <taxon>Eukaryota</taxon>
        <taxon>Metazoa</taxon>
        <taxon>Ecdysozoa</taxon>
        <taxon>Arthropoda</taxon>
        <taxon>Crustacea</taxon>
        <taxon>Multicrustacea</taxon>
        <taxon>Malacostraca</taxon>
        <taxon>Eumalacostraca</taxon>
        <taxon>Eucarida</taxon>
        <taxon>Euphausiacea</taxon>
        <taxon>Euphausiidae</taxon>
        <taxon>Meganyctiphanes</taxon>
    </lineage>
</organism>
<dbReference type="Proteomes" id="UP001497623">
    <property type="component" value="Unassembled WGS sequence"/>
</dbReference>
<proteinExistence type="predicted"/>
<dbReference type="AlphaFoldDB" id="A0AAV2PWD2"/>
<keyword evidence="2" id="KW-1185">Reference proteome</keyword>
<accession>A0AAV2PWD2</accession>
<name>A0AAV2PWD2_MEGNR</name>
<sequence length="99" mass="11373">MATLLFHPAGQQIQVFTLFKKSYLYKYFVYKRGIIGKKSKQALPLNTLSVYHDSVCVLTIIILVASTIHKMSCTDITKPCNRLKCTHELTDSGRQYTDW</sequence>
<evidence type="ECO:0000313" key="2">
    <source>
        <dbReference type="Proteomes" id="UP001497623"/>
    </source>
</evidence>
<gene>
    <name evidence="1" type="ORF">MNOR_LOCUS4451</name>
</gene>
<comment type="caution">
    <text evidence="1">The sequence shown here is derived from an EMBL/GenBank/DDBJ whole genome shotgun (WGS) entry which is preliminary data.</text>
</comment>
<evidence type="ECO:0000313" key="1">
    <source>
        <dbReference type="EMBL" id="CAL4064993.1"/>
    </source>
</evidence>
<reference evidence="1 2" key="1">
    <citation type="submission" date="2024-05" db="EMBL/GenBank/DDBJ databases">
        <authorList>
            <person name="Wallberg A."/>
        </authorList>
    </citation>
    <scope>NUCLEOTIDE SEQUENCE [LARGE SCALE GENOMIC DNA]</scope>
</reference>
<dbReference type="EMBL" id="CAXKWB010001630">
    <property type="protein sequence ID" value="CAL4064993.1"/>
    <property type="molecule type" value="Genomic_DNA"/>
</dbReference>
<protein>
    <submittedName>
        <fullName evidence="1">Uncharacterized protein</fullName>
    </submittedName>
</protein>